<dbReference type="EMBL" id="FNAQ01000005">
    <property type="protein sequence ID" value="SDE20747.1"/>
    <property type="molecule type" value="Genomic_DNA"/>
</dbReference>
<dbReference type="InterPro" id="IPR014974">
    <property type="entry name" value="DUF1833"/>
</dbReference>
<organism evidence="1 2">
    <name type="scientific">Desulfuromonas thiophila</name>
    <dbReference type="NCBI Taxonomy" id="57664"/>
    <lineage>
        <taxon>Bacteria</taxon>
        <taxon>Pseudomonadati</taxon>
        <taxon>Thermodesulfobacteriota</taxon>
        <taxon>Desulfuromonadia</taxon>
        <taxon>Desulfuromonadales</taxon>
        <taxon>Desulfuromonadaceae</taxon>
        <taxon>Desulfuromonas</taxon>
    </lineage>
</organism>
<dbReference type="STRING" id="57664.SAMN05661003_10510"/>
<keyword evidence="2" id="KW-1185">Reference proteome</keyword>
<dbReference type="RefSeq" id="WP_092077488.1">
    <property type="nucleotide sequence ID" value="NZ_FNAQ01000005.1"/>
</dbReference>
<accession>A0A1G7B1L9</accession>
<gene>
    <name evidence="1" type="ORF">SAMN05661003_10510</name>
</gene>
<dbReference type="Pfam" id="PF08875">
    <property type="entry name" value="DUF1833"/>
    <property type="match status" value="1"/>
</dbReference>
<sequence length="160" mass="17575">MDMTEAIKEAYAYADPAVTLYETFEISHSTWLNNILLVDADRALSTPQGDFRPATIKASLPETDSSVRGQMKLTINCLPKAHRDALFAAAQETDPVYVKYRQYTGPGVAPDAELPVSLSVASIEFQGDFETVVTCLYPDLVNIPFCRRIMTTGILPGGRV</sequence>
<evidence type="ECO:0000313" key="1">
    <source>
        <dbReference type="EMBL" id="SDE20747.1"/>
    </source>
</evidence>
<proteinExistence type="predicted"/>
<evidence type="ECO:0000313" key="2">
    <source>
        <dbReference type="Proteomes" id="UP000243205"/>
    </source>
</evidence>
<reference evidence="2" key="1">
    <citation type="submission" date="2016-10" db="EMBL/GenBank/DDBJ databases">
        <authorList>
            <person name="Varghese N."/>
            <person name="Submissions S."/>
        </authorList>
    </citation>
    <scope>NUCLEOTIDE SEQUENCE [LARGE SCALE GENOMIC DNA]</scope>
    <source>
        <strain evidence="2">DSM 8987</strain>
    </source>
</reference>
<dbReference type="Proteomes" id="UP000243205">
    <property type="component" value="Unassembled WGS sequence"/>
</dbReference>
<evidence type="ECO:0008006" key="3">
    <source>
        <dbReference type="Google" id="ProtNLM"/>
    </source>
</evidence>
<dbReference type="AlphaFoldDB" id="A0A1G7B1L9"/>
<dbReference type="OrthoDB" id="8690039at2"/>
<name>A0A1G7B1L9_9BACT</name>
<protein>
    <recommendedName>
        <fullName evidence="3">DUF1833 domain-containing protein</fullName>
    </recommendedName>
</protein>